<feature type="domain" description="Cell wall hydrolase SleB" evidence="2">
    <location>
        <begin position="163"/>
        <end position="272"/>
    </location>
</feature>
<proteinExistence type="predicted"/>
<evidence type="ECO:0000313" key="4">
    <source>
        <dbReference type="Proteomes" id="UP000435243"/>
    </source>
</evidence>
<dbReference type="OrthoDB" id="9785345at2"/>
<dbReference type="Pfam" id="PF07486">
    <property type="entry name" value="Hydrolase_2"/>
    <property type="match status" value="1"/>
</dbReference>
<feature type="compositionally biased region" description="Polar residues" evidence="1">
    <location>
        <begin position="361"/>
        <end position="373"/>
    </location>
</feature>
<dbReference type="EMBL" id="WTYY01000002">
    <property type="protein sequence ID" value="MXO87783.1"/>
    <property type="molecule type" value="Genomic_DNA"/>
</dbReference>
<feature type="region of interest" description="Disordered" evidence="1">
    <location>
        <begin position="352"/>
        <end position="373"/>
    </location>
</feature>
<dbReference type="InterPro" id="IPR011105">
    <property type="entry name" value="Cell_wall_hydrolase_SleB"/>
</dbReference>
<dbReference type="Proteomes" id="UP000435243">
    <property type="component" value="Unassembled WGS sequence"/>
</dbReference>
<comment type="caution">
    <text evidence="3">The sequence shown here is derived from an EMBL/GenBank/DDBJ whole genome shotgun (WGS) entry which is preliminary data.</text>
</comment>
<dbReference type="AlphaFoldDB" id="A0A844ZJY2"/>
<evidence type="ECO:0000259" key="2">
    <source>
        <dbReference type="Pfam" id="PF07486"/>
    </source>
</evidence>
<protein>
    <submittedName>
        <fullName evidence="3">Cell wall hydrolase</fullName>
    </submittedName>
</protein>
<dbReference type="InterPro" id="IPR042047">
    <property type="entry name" value="SleB_dom1"/>
</dbReference>
<dbReference type="GO" id="GO:0016787">
    <property type="term" value="F:hydrolase activity"/>
    <property type="evidence" value="ECO:0007669"/>
    <property type="project" value="UniProtKB-KW"/>
</dbReference>
<sequence length="373" mass="39724">MSGFAIRAQARVIACLGFAALTFVDGLDDERPRDFSARMTRRGRSRSIARPMQRRIIYRRMGILAAAMAVPAMAAPPGGDARDHVQVRFALADVPQVMARQEPARLVQTESSALPAALEPASRLMPQPASGPAAPSLTVTGSLTDITRAEQCMTMAIYYEAASESVDGQRAVAQVVMNRVSHPAYPNSVCGVVFQGSERATGCQFSFTCDGSLSRQPGQAAWLRAGRVARAALGGFVYEPVGLATHYHTDEVSPYWAASLQQVSHIGAHLFYRWRGASGRPSAFTASYRGGEPLPVRNFASATYVPQRELIPAAPAATPPASEALAASTTSAISAISAPPAPVRAASAVQENLPMPGSVRSEYQQSGQWLKQP</sequence>
<dbReference type="Gene3D" id="1.10.10.2520">
    <property type="entry name" value="Cell wall hydrolase SleB, domain 1"/>
    <property type="match status" value="1"/>
</dbReference>
<reference evidence="3 4" key="1">
    <citation type="submission" date="2019-12" db="EMBL/GenBank/DDBJ databases">
        <title>Genomic-based taxomic classification of the family Erythrobacteraceae.</title>
        <authorList>
            <person name="Xu L."/>
        </authorList>
    </citation>
    <scope>NUCLEOTIDE SEQUENCE [LARGE SCALE GENOMIC DNA]</scope>
    <source>
        <strain evidence="3 4">JCM 16339</strain>
    </source>
</reference>
<evidence type="ECO:0000313" key="3">
    <source>
        <dbReference type="EMBL" id="MXO87783.1"/>
    </source>
</evidence>
<evidence type="ECO:0000256" key="1">
    <source>
        <dbReference type="SAM" id="MobiDB-lite"/>
    </source>
</evidence>
<name>A0A844ZJY2_9SPHN</name>
<keyword evidence="3" id="KW-0378">Hydrolase</keyword>
<keyword evidence="4" id="KW-1185">Reference proteome</keyword>
<gene>
    <name evidence="3" type="ORF">GRI32_03420</name>
</gene>
<organism evidence="3 4">
    <name type="scientific">Alteraurantiacibacter aestuarii</name>
    <dbReference type="NCBI Taxonomy" id="650004"/>
    <lineage>
        <taxon>Bacteria</taxon>
        <taxon>Pseudomonadati</taxon>
        <taxon>Pseudomonadota</taxon>
        <taxon>Alphaproteobacteria</taxon>
        <taxon>Sphingomonadales</taxon>
        <taxon>Erythrobacteraceae</taxon>
        <taxon>Alteraurantiacibacter</taxon>
    </lineage>
</organism>
<accession>A0A844ZJY2</accession>